<name>A0A1F5YVY1_9BACT</name>
<sequence>MNQREDTPGEDFPMDLTSLRLKQNPQSYLQVIRQEYPQVRKVSFLTSQPPFGKIHSGKIFNGVYTYIPKYLYT</sequence>
<dbReference type="Proteomes" id="UP000178448">
    <property type="component" value="Unassembled WGS sequence"/>
</dbReference>
<gene>
    <name evidence="1" type="ORF">A2Z33_03845</name>
</gene>
<protein>
    <submittedName>
        <fullName evidence="1">Uncharacterized protein</fullName>
    </submittedName>
</protein>
<organism evidence="1 2">
    <name type="scientific">Candidatus Gottesmanbacteria bacterium RBG_16_52_11</name>
    <dbReference type="NCBI Taxonomy" id="1798374"/>
    <lineage>
        <taxon>Bacteria</taxon>
        <taxon>Candidatus Gottesmaniibacteriota</taxon>
    </lineage>
</organism>
<reference evidence="1 2" key="1">
    <citation type="journal article" date="2016" name="Nat. Commun.">
        <title>Thousands of microbial genomes shed light on interconnected biogeochemical processes in an aquifer system.</title>
        <authorList>
            <person name="Anantharaman K."/>
            <person name="Brown C.T."/>
            <person name="Hug L.A."/>
            <person name="Sharon I."/>
            <person name="Castelle C.J."/>
            <person name="Probst A.J."/>
            <person name="Thomas B.C."/>
            <person name="Singh A."/>
            <person name="Wilkins M.J."/>
            <person name="Karaoz U."/>
            <person name="Brodie E.L."/>
            <person name="Williams K.H."/>
            <person name="Hubbard S.S."/>
            <person name="Banfield J.F."/>
        </authorList>
    </citation>
    <scope>NUCLEOTIDE SEQUENCE [LARGE SCALE GENOMIC DNA]</scope>
</reference>
<evidence type="ECO:0000313" key="1">
    <source>
        <dbReference type="EMBL" id="OGG04254.1"/>
    </source>
</evidence>
<dbReference type="AlphaFoldDB" id="A0A1F5YVY1"/>
<evidence type="ECO:0000313" key="2">
    <source>
        <dbReference type="Proteomes" id="UP000178448"/>
    </source>
</evidence>
<accession>A0A1F5YVY1</accession>
<comment type="caution">
    <text evidence="1">The sequence shown here is derived from an EMBL/GenBank/DDBJ whole genome shotgun (WGS) entry which is preliminary data.</text>
</comment>
<proteinExistence type="predicted"/>
<dbReference type="EMBL" id="MFJD01000004">
    <property type="protein sequence ID" value="OGG04254.1"/>
    <property type="molecule type" value="Genomic_DNA"/>
</dbReference>